<dbReference type="AlphaFoldDB" id="A0A9Q0FYX8"/>
<protein>
    <submittedName>
        <fullName evidence="2">Uncharacterized protein</fullName>
    </submittedName>
</protein>
<evidence type="ECO:0000313" key="2">
    <source>
        <dbReference type="EMBL" id="KAJ4840132.1"/>
    </source>
</evidence>
<keyword evidence="1" id="KW-0812">Transmembrane</keyword>
<evidence type="ECO:0000313" key="3">
    <source>
        <dbReference type="Proteomes" id="UP001141552"/>
    </source>
</evidence>
<comment type="caution">
    <text evidence="2">The sequence shown here is derived from an EMBL/GenBank/DDBJ whole genome shotgun (WGS) entry which is preliminary data.</text>
</comment>
<proteinExistence type="predicted"/>
<gene>
    <name evidence="2" type="ORF">Tsubulata_023820</name>
</gene>
<name>A0A9Q0FYX8_9ROSI</name>
<dbReference type="EMBL" id="JAKUCV010003104">
    <property type="protein sequence ID" value="KAJ4840132.1"/>
    <property type="molecule type" value="Genomic_DNA"/>
</dbReference>
<keyword evidence="3" id="KW-1185">Reference proteome</keyword>
<feature type="transmembrane region" description="Helical" evidence="1">
    <location>
        <begin position="16"/>
        <end position="35"/>
    </location>
</feature>
<sequence length="111" mass="12454">MPKNKAMIACKGNPQIVGTVMFIINCVMFIINCVATTRETQLKDEEQNTIAGACLGDHHDDQDHEPFTGFLPQVNDPVGTSCCPDQDIFLHECPTCWRDFSLDDLSNFFRS</sequence>
<reference evidence="2" key="2">
    <citation type="journal article" date="2023" name="Plants (Basel)">
        <title>Annotation of the Turnera subulata (Passifloraceae) Draft Genome Reveals the S-Locus Evolved after the Divergence of Turneroideae from Passifloroideae in a Stepwise Manner.</title>
        <authorList>
            <person name="Henning P.M."/>
            <person name="Roalson E.H."/>
            <person name="Mir W."/>
            <person name="McCubbin A.G."/>
            <person name="Shore J.S."/>
        </authorList>
    </citation>
    <scope>NUCLEOTIDE SEQUENCE</scope>
    <source>
        <strain evidence="2">F60SS</strain>
    </source>
</reference>
<evidence type="ECO:0000256" key="1">
    <source>
        <dbReference type="SAM" id="Phobius"/>
    </source>
</evidence>
<organism evidence="2 3">
    <name type="scientific">Turnera subulata</name>
    <dbReference type="NCBI Taxonomy" id="218843"/>
    <lineage>
        <taxon>Eukaryota</taxon>
        <taxon>Viridiplantae</taxon>
        <taxon>Streptophyta</taxon>
        <taxon>Embryophyta</taxon>
        <taxon>Tracheophyta</taxon>
        <taxon>Spermatophyta</taxon>
        <taxon>Magnoliopsida</taxon>
        <taxon>eudicotyledons</taxon>
        <taxon>Gunneridae</taxon>
        <taxon>Pentapetalae</taxon>
        <taxon>rosids</taxon>
        <taxon>fabids</taxon>
        <taxon>Malpighiales</taxon>
        <taxon>Passifloraceae</taxon>
        <taxon>Turnera</taxon>
    </lineage>
</organism>
<keyword evidence="1" id="KW-1133">Transmembrane helix</keyword>
<keyword evidence="1" id="KW-0472">Membrane</keyword>
<reference evidence="2" key="1">
    <citation type="submission" date="2022-02" db="EMBL/GenBank/DDBJ databases">
        <authorList>
            <person name="Henning P.M."/>
            <person name="McCubbin A.G."/>
            <person name="Shore J.S."/>
        </authorList>
    </citation>
    <scope>NUCLEOTIDE SEQUENCE</scope>
    <source>
        <strain evidence="2">F60SS</strain>
        <tissue evidence="2">Leaves</tissue>
    </source>
</reference>
<feature type="non-terminal residue" evidence="2">
    <location>
        <position position="111"/>
    </location>
</feature>
<accession>A0A9Q0FYX8</accession>
<dbReference type="Proteomes" id="UP001141552">
    <property type="component" value="Unassembled WGS sequence"/>
</dbReference>